<dbReference type="RefSeq" id="WP_089906676.1">
    <property type="nucleotide sequence ID" value="NZ_FOBB01000001.1"/>
</dbReference>
<keyword evidence="3" id="KW-1185">Reference proteome</keyword>
<dbReference type="InterPro" id="IPR013211">
    <property type="entry name" value="LVIVD"/>
</dbReference>
<reference evidence="2 3" key="1">
    <citation type="submission" date="2016-10" db="EMBL/GenBank/DDBJ databases">
        <authorList>
            <person name="de Groot N.N."/>
        </authorList>
    </citation>
    <scope>NUCLEOTIDE SEQUENCE [LARGE SCALE GENOMIC DNA]</scope>
    <source>
        <strain evidence="2 3">DSM 21039</strain>
    </source>
</reference>
<keyword evidence="1" id="KW-0732">Signal</keyword>
<organism evidence="2 3">
    <name type="scientific">Chitinophaga rupis</name>
    <dbReference type="NCBI Taxonomy" id="573321"/>
    <lineage>
        <taxon>Bacteria</taxon>
        <taxon>Pseudomonadati</taxon>
        <taxon>Bacteroidota</taxon>
        <taxon>Chitinophagia</taxon>
        <taxon>Chitinophagales</taxon>
        <taxon>Chitinophagaceae</taxon>
        <taxon>Chitinophaga</taxon>
    </lineage>
</organism>
<accession>A0A1H7IR29</accession>
<dbReference type="EMBL" id="FOBB01000001">
    <property type="protein sequence ID" value="SEK64734.1"/>
    <property type="molecule type" value="Genomic_DNA"/>
</dbReference>
<evidence type="ECO:0000256" key="1">
    <source>
        <dbReference type="SAM" id="SignalP"/>
    </source>
</evidence>
<dbReference type="InterPro" id="IPR015943">
    <property type="entry name" value="WD40/YVTN_repeat-like_dom_sf"/>
</dbReference>
<dbReference type="PROSITE" id="PS51257">
    <property type="entry name" value="PROKAR_LIPOPROTEIN"/>
    <property type="match status" value="1"/>
</dbReference>
<gene>
    <name evidence="2" type="ORF">SAMN04488505_101624</name>
</gene>
<sequence length="428" mass="46594">MRSVLYKLLMAACLVAAMLTIAGCQKDDYCNTTYRYTIYTPVYESLKNMRASFKSEGPQPIETAGKIYLYGKYIFLNELNKGIHIIDNSNPSAPNNVAFINIPGNVDMAVNGNILYADSYMDLLAVDISNPLAAKESNRVQDVFPQRVYNYYTIQADTTHLDSLIVDFKTRDTVVKAPCTVGNGPIFLNDAMSFALNASSAGKSSVVALGKGGSTARFALMNNYLYTVGTWSLQVFGIQNAAAPVKQVEVPVAGGLETIFPFNGSLLIGSTGGMFIYDASEPTNLKRKGAFGHVNSCDPVVAENTTAYVTLRGGTACGGFSNQLDVLDIKDMTNPTLIKTYPMSSPYGLGIDGKRLFVCEGANGLRFMDASDPQNIKTFKQLKNIEAYDVIPTGKVLLVTAKDGLYQYDYSSMVAPKFLSRINMTTQH</sequence>
<feature type="signal peptide" evidence="1">
    <location>
        <begin position="1"/>
        <end position="22"/>
    </location>
</feature>
<dbReference type="OrthoDB" id="1521841at2"/>
<protein>
    <submittedName>
        <fullName evidence="2">Uncharacterized conserved protein</fullName>
    </submittedName>
</protein>
<evidence type="ECO:0000313" key="3">
    <source>
        <dbReference type="Proteomes" id="UP000198984"/>
    </source>
</evidence>
<dbReference type="Proteomes" id="UP000198984">
    <property type="component" value="Unassembled WGS sequence"/>
</dbReference>
<proteinExistence type="predicted"/>
<dbReference type="Pfam" id="PF08309">
    <property type="entry name" value="LVIVD"/>
    <property type="match status" value="3"/>
</dbReference>
<feature type="chain" id="PRO_5011743132" evidence="1">
    <location>
        <begin position="23"/>
        <end position="428"/>
    </location>
</feature>
<name>A0A1H7IR29_9BACT</name>
<dbReference type="AlphaFoldDB" id="A0A1H7IR29"/>
<dbReference type="Gene3D" id="2.130.10.10">
    <property type="entry name" value="YVTN repeat-like/Quinoprotein amine dehydrogenase"/>
    <property type="match status" value="1"/>
</dbReference>
<evidence type="ECO:0000313" key="2">
    <source>
        <dbReference type="EMBL" id="SEK64734.1"/>
    </source>
</evidence>
<dbReference type="SUPFAM" id="SSF75011">
    <property type="entry name" value="3-carboxy-cis,cis-mucoante lactonizing enzyme"/>
    <property type="match status" value="1"/>
</dbReference>
<dbReference type="STRING" id="573321.SAMN04488505_101624"/>